<evidence type="ECO:0000313" key="3">
    <source>
        <dbReference type="EMBL" id="QDU58807.1"/>
    </source>
</evidence>
<feature type="chain" id="PRO_5022121798" description="3-keto-alpha-glucoside-1,2-lyase/3-keto-2-hydroxy-glucal hydratase domain-containing protein" evidence="1">
    <location>
        <begin position="30"/>
        <end position="260"/>
    </location>
</feature>
<dbReference type="Proteomes" id="UP000315750">
    <property type="component" value="Chromosome"/>
</dbReference>
<gene>
    <name evidence="3" type="ORF">Pan181_50470</name>
</gene>
<organism evidence="3 4">
    <name type="scientific">Aeoliella mucimassa</name>
    <dbReference type="NCBI Taxonomy" id="2527972"/>
    <lineage>
        <taxon>Bacteria</taxon>
        <taxon>Pseudomonadati</taxon>
        <taxon>Planctomycetota</taxon>
        <taxon>Planctomycetia</taxon>
        <taxon>Pirellulales</taxon>
        <taxon>Lacipirellulaceae</taxon>
        <taxon>Aeoliella</taxon>
    </lineage>
</organism>
<feature type="signal peptide" evidence="1">
    <location>
        <begin position="1"/>
        <end position="29"/>
    </location>
</feature>
<dbReference type="EMBL" id="CP036278">
    <property type="protein sequence ID" value="QDU58807.1"/>
    <property type="molecule type" value="Genomic_DNA"/>
</dbReference>
<proteinExistence type="predicted"/>
<dbReference type="OrthoDB" id="5243170at2"/>
<protein>
    <recommendedName>
        <fullName evidence="2">3-keto-alpha-glucoside-1,2-lyase/3-keto-2-hydroxy-glucal hydratase domain-containing protein</fullName>
    </recommendedName>
</protein>
<dbReference type="GO" id="GO:0016787">
    <property type="term" value="F:hydrolase activity"/>
    <property type="evidence" value="ECO:0007669"/>
    <property type="project" value="InterPro"/>
</dbReference>
<keyword evidence="1" id="KW-0732">Signal</keyword>
<feature type="domain" description="3-keto-alpha-glucoside-1,2-lyase/3-keto-2-hydroxy-glucal hydratase" evidence="2">
    <location>
        <begin position="51"/>
        <end position="250"/>
    </location>
</feature>
<evidence type="ECO:0000259" key="2">
    <source>
        <dbReference type="Pfam" id="PF06439"/>
    </source>
</evidence>
<dbReference type="Gene3D" id="2.60.120.560">
    <property type="entry name" value="Exo-inulinase, domain 1"/>
    <property type="match status" value="1"/>
</dbReference>
<evidence type="ECO:0000313" key="4">
    <source>
        <dbReference type="Proteomes" id="UP000315750"/>
    </source>
</evidence>
<accession>A0A518AVP1</accession>
<sequence length="260" mass="28886" precursor="true">MHIISSVAARFVCFPLLALLLSAPSHLFAEESTPSPAKDAAAPGQATTEDGFQELLNGQDLSGWEGQPGWWKVEEGVLVCESTPEKPCQRSHYLNWTAGEPADFELRVLYRIHGEGNSGIQFRSDRRPEFDIWGYQADLDTAGVYTGCLYQHDRGLVAGRGERVSFDKSGEKTSETFADSQALLKATEGDDWNEYRIVAQGAKIKLWINGKLMCEVEDHDPKLSTTKGLIALQMHQGPPMKIEYKSVRLRSLDADTPIED</sequence>
<name>A0A518AVP1_9BACT</name>
<dbReference type="AlphaFoldDB" id="A0A518AVP1"/>
<dbReference type="Pfam" id="PF06439">
    <property type="entry name" value="3keto-disac_hyd"/>
    <property type="match status" value="1"/>
</dbReference>
<dbReference type="KEGG" id="amuc:Pan181_50470"/>
<reference evidence="3 4" key="1">
    <citation type="submission" date="2019-02" db="EMBL/GenBank/DDBJ databases">
        <title>Deep-cultivation of Planctomycetes and their phenomic and genomic characterization uncovers novel biology.</title>
        <authorList>
            <person name="Wiegand S."/>
            <person name="Jogler M."/>
            <person name="Boedeker C."/>
            <person name="Pinto D."/>
            <person name="Vollmers J."/>
            <person name="Rivas-Marin E."/>
            <person name="Kohn T."/>
            <person name="Peeters S.H."/>
            <person name="Heuer A."/>
            <person name="Rast P."/>
            <person name="Oberbeckmann S."/>
            <person name="Bunk B."/>
            <person name="Jeske O."/>
            <person name="Meyerdierks A."/>
            <person name="Storesund J.E."/>
            <person name="Kallscheuer N."/>
            <person name="Luecker S."/>
            <person name="Lage O.M."/>
            <person name="Pohl T."/>
            <person name="Merkel B.J."/>
            <person name="Hornburger P."/>
            <person name="Mueller R.-W."/>
            <person name="Bruemmer F."/>
            <person name="Labrenz M."/>
            <person name="Spormann A.M."/>
            <person name="Op den Camp H."/>
            <person name="Overmann J."/>
            <person name="Amann R."/>
            <person name="Jetten M.S.M."/>
            <person name="Mascher T."/>
            <person name="Medema M.H."/>
            <person name="Devos D.P."/>
            <person name="Kaster A.-K."/>
            <person name="Ovreas L."/>
            <person name="Rohde M."/>
            <person name="Galperin M.Y."/>
            <person name="Jogler C."/>
        </authorList>
    </citation>
    <scope>NUCLEOTIDE SEQUENCE [LARGE SCALE GENOMIC DNA]</scope>
    <source>
        <strain evidence="3 4">Pan181</strain>
    </source>
</reference>
<dbReference type="InterPro" id="IPR010496">
    <property type="entry name" value="AL/BT2_dom"/>
</dbReference>
<evidence type="ECO:0000256" key="1">
    <source>
        <dbReference type="SAM" id="SignalP"/>
    </source>
</evidence>
<keyword evidence="4" id="KW-1185">Reference proteome</keyword>
<dbReference type="RefSeq" id="WP_145251282.1">
    <property type="nucleotide sequence ID" value="NZ_CP036278.1"/>
</dbReference>